<dbReference type="AlphaFoldDB" id="A0A3S5ARK5"/>
<comment type="caution">
    <text evidence="3">The sequence shown here is derived from an EMBL/GenBank/DDBJ whole genome shotgun (WGS) entry which is preliminary data.</text>
</comment>
<name>A0A3S5ARK5_9PLAT</name>
<sequence length="71" mass="8155">MYEKRYYVSVAYAEQYIYALGGHNGENQGRLDSAERYHLVENLWQPIAPMNRVRSDAAAAELNGKVDNTIY</sequence>
<keyword evidence="1" id="KW-0880">Kelch repeat</keyword>
<dbReference type="InterPro" id="IPR006652">
    <property type="entry name" value="Kelch_1"/>
</dbReference>
<organism evidence="3 4">
    <name type="scientific">Protopolystoma xenopodis</name>
    <dbReference type="NCBI Taxonomy" id="117903"/>
    <lineage>
        <taxon>Eukaryota</taxon>
        <taxon>Metazoa</taxon>
        <taxon>Spiralia</taxon>
        <taxon>Lophotrochozoa</taxon>
        <taxon>Platyhelminthes</taxon>
        <taxon>Monogenea</taxon>
        <taxon>Polyopisthocotylea</taxon>
        <taxon>Polystomatidea</taxon>
        <taxon>Polystomatidae</taxon>
        <taxon>Protopolystoma</taxon>
    </lineage>
</organism>
<dbReference type="EMBL" id="CAAALY010081660">
    <property type="protein sequence ID" value="VEL26636.1"/>
    <property type="molecule type" value="Genomic_DNA"/>
</dbReference>
<dbReference type="OrthoDB" id="191037at2759"/>
<dbReference type="SUPFAM" id="SSF117281">
    <property type="entry name" value="Kelch motif"/>
    <property type="match status" value="1"/>
</dbReference>
<dbReference type="Pfam" id="PF01344">
    <property type="entry name" value="Kelch_1"/>
    <property type="match status" value="1"/>
</dbReference>
<dbReference type="PANTHER" id="PTHR46344">
    <property type="entry name" value="OS02G0202900 PROTEIN"/>
    <property type="match status" value="1"/>
</dbReference>
<keyword evidence="2" id="KW-0677">Repeat</keyword>
<dbReference type="Proteomes" id="UP000784294">
    <property type="component" value="Unassembled WGS sequence"/>
</dbReference>
<evidence type="ECO:0000256" key="1">
    <source>
        <dbReference type="ARBA" id="ARBA00022441"/>
    </source>
</evidence>
<evidence type="ECO:0000313" key="3">
    <source>
        <dbReference type="EMBL" id="VEL26636.1"/>
    </source>
</evidence>
<keyword evidence="4" id="KW-1185">Reference proteome</keyword>
<reference evidence="3" key="1">
    <citation type="submission" date="2018-11" db="EMBL/GenBank/DDBJ databases">
        <authorList>
            <consortium name="Pathogen Informatics"/>
        </authorList>
    </citation>
    <scope>NUCLEOTIDE SEQUENCE</scope>
</reference>
<proteinExistence type="predicted"/>
<protein>
    <submittedName>
        <fullName evidence="3">Uncharacterized protein</fullName>
    </submittedName>
</protein>
<accession>A0A3S5ARK5</accession>
<evidence type="ECO:0000313" key="4">
    <source>
        <dbReference type="Proteomes" id="UP000784294"/>
    </source>
</evidence>
<dbReference type="Gene3D" id="2.120.10.80">
    <property type="entry name" value="Kelch-type beta propeller"/>
    <property type="match status" value="1"/>
</dbReference>
<dbReference type="InterPro" id="IPR015915">
    <property type="entry name" value="Kelch-typ_b-propeller"/>
</dbReference>
<evidence type="ECO:0000256" key="2">
    <source>
        <dbReference type="ARBA" id="ARBA00022737"/>
    </source>
</evidence>
<dbReference type="SMART" id="SM00612">
    <property type="entry name" value="Kelch"/>
    <property type="match status" value="1"/>
</dbReference>
<gene>
    <name evidence="3" type="ORF">PXEA_LOCUS20076</name>
</gene>
<dbReference type="PANTHER" id="PTHR46344:SF27">
    <property type="entry name" value="KELCH REPEAT SUPERFAMILY PROTEIN"/>
    <property type="match status" value="1"/>
</dbReference>